<name>A0A6L5C5A7_9PSED</name>
<dbReference type="PROSITE" id="PS51257">
    <property type="entry name" value="PROKAR_LIPOPROTEIN"/>
    <property type="match status" value="1"/>
</dbReference>
<protein>
    <recommendedName>
        <fullName evidence="4">Lipoprotein</fullName>
    </recommendedName>
</protein>
<dbReference type="Proteomes" id="UP000475265">
    <property type="component" value="Unassembled WGS sequence"/>
</dbReference>
<dbReference type="AlphaFoldDB" id="A0A6L5C5A7"/>
<evidence type="ECO:0000313" key="2">
    <source>
        <dbReference type="EMBL" id="KAF2395375.1"/>
    </source>
</evidence>
<sequence length="114" mass="12353">MRILIGAVAVMLLAGCVSPSDLRNNTPTVSATTTKDPKTYALCVFPRWQDARSEATMSETENGYRLVIGAMQLTDELLEIRKAAAGSSVSFYQRVAWMPGVGRTAIEAAVRNCL</sequence>
<gene>
    <name evidence="2" type="ORF">FX983_03359</name>
</gene>
<feature type="chain" id="PRO_5026950605" description="Lipoprotein" evidence="1">
    <location>
        <begin position="20"/>
        <end position="114"/>
    </location>
</feature>
<accession>A0A6L5C5A7</accession>
<comment type="caution">
    <text evidence="2">The sequence shown here is derived from an EMBL/GenBank/DDBJ whole genome shotgun (WGS) entry which is preliminary data.</text>
</comment>
<dbReference type="EMBL" id="JAAAXX010000001">
    <property type="protein sequence ID" value="KAF2395375.1"/>
    <property type="molecule type" value="Genomic_DNA"/>
</dbReference>
<reference evidence="2 3" key="1">
    <citation type="submission" date="2019-12" db="EMBL/GenBank/DDBJ databases">
        <title>Endophytic bacteria associated with Panax ginseng seedlings.</title>
        <authorList>
            <person name="Park J.M."/>
            <person name="Shin R."/>
            <person name="Jo S.H."/>
        </authorList>
    </citation>
    <scope>NUCLEOTIDE SEQUENCE [LARGE SCALE GENOMIC DNA]</scope>
    <source>
        <strain evidence="2 3">PgKB32</strain>
    </source>
</reference>
<evidence type="ECO:0000256" key="1">
    <source>
        <dbReference type="SAM" id="SignalP"/>
    </source>
</evidence>
<organism evidence="2 3">
    <name type="scientific">Pseudomonas frederiksbergensis</name>
    <dbReference type="NCBI Taxonomy" id="104087"/>
    <lineage>
        <taxon>Bacteria</taxon>
        <taxon>Pseudomonadati</taxon>
        <taxon>Pseudomonadota</taxon>
        <taxon>Gammaproteobacteria</taxon>
        <taxon>Pseudomonadales</taxon>
        <taxon>Pseudomonadaceae</taxon>
        <taxon>Pseudomonas</taxon>
    </lineage>
</organism>
<feature type="signal peptide" evidence="1">
    <location>
        <begin position="1"/>
        <end position="19"/>
    </location>
</feature>
<evidence type="ECO:0008006" key="4">
    <source>
        <dbReference type="Google" id="ProtNLM"/>
    </source>
</evidence>
<keyword evidence="1" id="KW-0732">Signal</keyword>
<proteinExistence type="predicted"/>
<evidence type="ECO:0000313" key="3">
    <source>
        <dbReference type="Proteomes" id="UP000475265"/>
    </source>
</evidence>